<dbReference type="Proteomes" id="UP000729402">
    <property type="component" value="Unassembled WGS sequence"/>
</dbReference>
<organism evidence="1 2">
    <name type="scientific">Zizania palustris</name>
    <name type="common">Northern wild rice</name>
    <dbReference type="NCBI Taxonomy" id="103762"/>
    <lineage>
        <taxon>Eukaryota</taxon>
        <taxon>Viridiplantae</taxon>
        <taxon>Streptophyta</taxon>
        <taxon>Embryophyta</taxon>
        <taxon>Tracheophyta</taxon>
        <taxon>Spermatophyta</taxon>
        <taxon>Magnoliopsida</taxon>
        <taxon>Liliopsida</taxon>
        <taxon>Poales</taxon>
        <taxon>Poaceae</taxon>
        <taxon>BOP clade</taxon>
        <taxon>Oryzoideae</taxon>
        <taxon>Oryzeae</taxon>
        <taxon>Zizaniinae</taxon>
        <taxon>Zizania</taxon>
    </lineage>
</organism>
<evidence type="ECO:0000313" key="1">
    <source>
        <dbReference type="EMBL" id="KAG8088033.1"/>
    </source>
</evidence>
<dbReference type="AlphaFoldDB" id="A0A8J6BR34"/>
<reference evidence="1" key="1">
    <citation type="journal article" date="2021" name="bioRxiv">
        <title>Whole Genome Assembly and Annotation of Northern Wild Rice, Zizania palustris L., Supports a Whole Genome Duplication in the Zizania Genus.</title>
        <authorList>
            <person name="Haas M."/>
            <person name="Kono T."/>
            <person name="Macchietto M."/>
            <person name="Millas R."/>
            <person name="McGilp L."/>
            <person name="Shao M."/>
            <person name="Duquette J."/>
            <person name="Hirsch C.N."/>
            <person name="Kimball J."/>
        </authorList>
    </citation>
    <scope>NUCLEOTIDE SEQUENCE</scope>
    <source>
        <tissue evidence="1">Fresh leaf tissue</tissue>
    </source>
</reference>
<dbReference type="EMBL" id="JAAALK010000082">
    <property type="protein sequence ID" value="KAG8088033.1"/>
    <property type="molecule type" value="Genomic_DNA"/>
</dbReference>
<protein>
    <submittedName>
        <fullName evidence="1">Uncharacterized protein</fullName>
    </submittedName>
</protein>
<reference evidence="1" key="2">
    <citation type="submission" date="2021-02" db="EMBL/GenBank/DDBJ databases">
        <authorList>
            <person name="Kimball J.A."/>
            <person name="Haas M.W."/>
            <person name="Macchietto M."/>
            <person name="Kono T."/>
            <person name="Duquette J."/>
            <person name="Shao M."/>
        </authorList>
    </citation>
    <scope>NUCLEOTIDE SEQUENCE</scope>
    <source>
        <tissue evidence="1">Fresh leaf tissue</tissue>
    </source>
</reference>
<evidence type="ECO:0000313" key="2">
    <source>
        <dbReference type="Proteomes" id="UP000729402"/>
    </source>
</evidence>
<accession>A0A8J6BR34</accession>
<sequence length="117" mass="13545">MSDDQHRCCALDIPRRPHKPHHDLCGYRALDAHAIWPSSRSPDLHDAAPYLHRSAAHRNRRCSLHTPPHKPCHDLHGRRTLDAHAIWPSTRCPDLHGRHTLPTSVDHPLKWWQCDVL</sequence>
<comment type="caution">
    <text evidence="1">The sequence shown here is derived from an EMBL/GenBank/DDBJ whole genome shotgun (WGS) entry which is preliminary data.</text>
</comment>
<keyword evidence="2" id="KW-1185">Reference proteome</keyword>
<proteinExistence type="predicted"/>
<gene>
    <name evidence="1" type="ORF">GUJ93_ZPchr0010g7573</name>
</gene>
<name>A0A8J6BR34_ZIZPA</name>